<gene>
    <name evidence="16" type="ORF">IDM49_07775</name>
</gene>
<reference evidence="16 17" key="1">
    <citation type="submission" date="2020-09" db="EMBL/GenBank/DDBJ databases">
        <title>Investigation of environmental microbes.</title>
        <authorList>
            <person name="Ou Y."/>
            <person name="Kang Q."/>
        </authorList>
    </citation>
    <scope>NUCLEOTIDE SEQUENCE [LARGE SCALE GENOMIC DNA]</scope>
    <source>
        <strain evidence="16 17">KJZ-14</strain>
    </source>
</reference>
<feature type="transmembrane region" description="Helical" evidence="12">
    <location>
        <begin position="424"/>
        <end position="448"/>
    </location>
</feature>
<dbReference type="GeneID" id="96624136"/>
<dbReference type="GO" id="GO:0015771">
    <property type="term" value="P:trehalose transport"/>
    <property type="evidence" value="ECO:0007669"/>
    <property type="project" value="TreeGrafter"/>
</dbReference>
<feature type="transmembrane region" description="Helical" evidence="12">
    <location>
        <begin position="287"/>
        <end position="312"/>
    </location>
</feature>
<dbReference type="GO" id="GO:0005886">
    <property type="term" value="C:plasma membrane"/>
    <property type="evidence" value="ECO:0007669"/>
    <property type="project" value="UniProtKB-SubCell"/>
</dbReference>
<dbReference type="InterPro" id="IPR018113">
    <property type="entry name" value="PTrfase_EIIB_Cys"/>
</dbReference>
<dbReference type="Pfam" id="PF00358">
    <property type="entry name" value="PTS_EIIA_1"/>
    <property type="match status" value="1"/>
</dbReference>
<evidence type="ECO:0000256" key="5">
    <source>
        <dbReference type="ARBA" id="ARBA00022679"/>
    </source>
</evidence>
<accession>A0A7H2BBV3</accession>
<dbReference type="Gene3D" id="3.30.1360.60">
    <property type="entry name" value="Glucose permease domain IIB"/>
    <property type="match status" value="1"/>
</dbReference>
<feature type="transmembrane region" description="Helical" evidence="12">
    <location>
        <begin position="177"/>
        <end position="197"/>
    </location>
</feature>
<dbReference type="InterPro" id="IPR036878">
    <property type="entry name" value="Glu_permease_IIB"/>
</dbReference>
<dbReference type="GO" id="GO:0090589">
    <property type="term" value="F:protein-phosphocysteine-trehalose phosphotransferase system transporter activity"/>
    <property type="evidence" value="ECO:0007669"/>
    <property type="project" value="TreeGrafter"/>
</dbReference>
<dbReference type="PROSITE" id="PS00371">
    <property type="entry name" value="PTS_EIIA_TYPE_1_HIS"/>
    <property type="match status" value="1"/>
</dbReference>
<feature type="transmembrane region" description="Helical" evidence="12">
    <location>
        <begin position="357"/>
        <end position="377"/>
    </location>
</feature>
<evidence type="ECO:0000313" key="17">
    <source>
        <dbReference type="Proteomes" id="UP000516404"/>
    </source>
</evidence>
<keyword evidence="8" id="KW-0418">Kinase</keyword>
<evidence type="ECO:0000256" key="12">
    <source>
        <dbReference type="SAM" id="Phobius"/>
    </source>
</evidence>
<dbReference type="InterPro" id="IPR003352">
    <property type="entry name" value="PTS_EIIC"/>
</dbReference>
<dbReference type="Pfam" id="PF00367">
    <property type="entry name" value="PTS_EIIB"/>
    <property type="match status" value="1"/>
</dbReference>
<feature type="active site" description="Phosphocysteine intermediate; for EIIB activity" evidence="11">
    <location>
        <position position="30"/>
    </location>
</feature>
<dbReference type="PROSITE" id="PS51098">
    <property type="entry name" value="PTS_EIIB_TYPE_1"/>
    <property type="match status" value="1"/>
</dbReference>
<dbReference type="FunFam" id="2.70.70.10:FF:000001">
    <property type="entry name" value="PTS system glucose-specific IIA component"/>
    <property type="match status" value="1"/>
</dbReference>
<evidence type="ECO:0000256" key="10">
    <source>
        <dbReference type="ARBA" id="ARBA00023136"/>
    </source>
</evidence>
<dbReference type="InterPro" id="IPR050558">
    <property type="entry name" value="PTS_Sugar-Specific_Components"/>
</dbReference>
<comment type="subcellular location">
    <subcellularLocation>
        <location evidence="1">Cell membrane</location>
        <topology evidence="1">Multi-pass membrane protein</topology>
    </subcellularLocation>
</comment>
<evidence type="ECO:0000256" key="7">
    <source>
        <dbReference type="ARBA" id="ARBA00022692"/>
    </source>
</evidence>
<dbReference type="NCBIfam" id="TIGR00830">
    <property type="entry name" value="PTBA"/>
    <property type="match status" value="1"/>
</dbReference>
<sequence length="654" mass="68349">MATKVDYEATGQEVLRLVGGEENVNSLVHCATRLRFKLKDESKANDAAIKATEGVVTVMKSGGQYQVVIGNDVPRAYAGIVNNSRLGSDAADDSAKGSKGNLLNRFIELISSIFLPILWTLAGAGLIKAFTALAVTFGFSTESQEYIILNAIGDSIINFLPFAIAITSAKRFKANQFTSLALAGILLYPTIIGLHTAGEPVHFFGIPVVMVSYVSSVIPIILAVWVQSILERWLQRALPSAIRNFTVPMLVLPIVGLATLMVVGPITTFASSLIASGITSVWNFAPWLAGGILAGFWQVLTIFGLHWGLVPVMLNNLTTLGHDVMAATIFAPVLAQGAAALAVMLKTSDKKLKQVAGPASLSGILAGITEPAIYGVNLPLKKPFIFGCVGGAIGGALAAAGGAQTSAFVVPSGLTLPVFIGTPAMFMVFLGVAVAMIFAFVMTFLFGVPKVETETENAFVEKLDNGEDSGIPAQTVPANSKVVPADAVVVPAGTVVPTAITEENTTDLVAPVSGTAIAMKDVNDPVFASGAMGKGIVIVPTSNQVVAPISGKIVTALDSGHAYGIRSETGVELLVHVGIDTVQLEGKHFTRRVAKGDTVRAGQPLVDVDFPAVAAEGYDTSVLTIVTNTGNFSVVEPRVDEKLNVGDLAVIIER</sequence>
<keyword evidence="5" id="KW-0808">Transferase</keyword>
<evidence type="ECO:0000313" key="16">
    <source>
        <dbReference type="EMBL" id="QNV37149.1"/>
    </source>
</evidence>
<dbReference type="GO" id="GO:0016301">
    <property type="term" value="F:kinase activity"/>
    <property type="evidence" value="ECO:0007669"/>
    <property type="project" value="UniProtKB-KW"/>
</dbReference>
<dbReference type="InterPro" id="IPR001996">
    <property type="entry name" value="PTS_IIB_1"/>
</dbReference>
<dbReference type="InterPro" id="IPR011297">
    <property type="entry name" value="PTS_IIABC_b_glu"/>
</dbReference>
<keyword evidence="17" id="KW-1185">Reference proteome</keyword>
<feature type="transmembrane region" description="Helical" evidence="12">
    <location>
        <begin position="384"/>
        <end position="404"/>
    </location>
</feature>
<dbReference type="AlphaFoldDB" id="A0A7H2BBV3"/>
<evidence type="ECO:0000256" key="4">
    <source>
        <dbReference type="ARBA" id="ARBA00022597"/>
    </source>
</evidence>
<feature type="transmembrane region" description="Helical" evidence="12">
    <location>
        <begin position="106"/>
        <end position="127"/>
    </location>
</feature>
<evidence type="ECO:0000256" key="8">
    <source>
        <dbReference type="ARBA" id="ARBA00022777"/>
    </source>
</evidence>
<feature type="domain" description="PTS EIIA type-1" evidence="13">
    <location>
        <begin position="524"/>
        <end position="628"/>
    </location>
</feature>
<dbReference type="PANTHER" id="PTHR30175:SF1">
    <property type="entry name" value="PTS SYSTEM ARBUTIN-, CELLOBIOSE-, AND SALICIN-SPECIFIC EIIBC COMPONENT-RELATED"/>
    <property type="match status" value="1"/>
</dbReference>
<dbReference type="CDD" id="cd00212">
    <property type="entry name" value="PTS_IIB_glc"/>
    <property type="match status" value="1"/>
</dbReference>
<protein>
    <submittedName>
        <fullName evidence="16">PTS glucose transporter subunit IIA</fullName>
    </submittedName>
</protein>
<dbReference type="GO" id="GO:0008982">
    <property type="term" value="F:protein-N(PI)-phosphohistidine-sugar phosphotransferase activity"/>
    <property type="evidence" value="ECO:0007669"/>
    <property type="project" value="InterPro"/>
</dbReference>
<dbReference type="PANTHER" id="PTHR30175">
    <property type="entry name" value="PHOSPHOTRANSFERASE SYSTEM TRANSPORT PROTEIN"/>
    <property type="match status" value="1"/>
</dbReference>
<keyword evidence="10 12" id="KW-0472">Membrane</keyword>
<name>A0A7H2BBV3_9MICC</name>
<feature type="transmembrane region" description="Helical" evidence="12">
    <location>
        <begin position="147"/>
        <end position="165"/>
    </location>
</feature>
<dbReference type="KEGG" id="rter:IDM49_07775"/>
<dbReference type="InterPro" id="IPR011055">
    <property type="entry name" value="Dup_hybrid_motif"/>
</dbReference>
<feature type="domain" description="PTS EIIC type-1" evidence="15">
    <location>
        <begin position="108"/>
        <end position="462"/>
    </location>
</feature>
<feature type="transmembrane region" description="Helical" evidence="12">
    <location>
        <begin position="247"/>
        <end position="275"/>
    </location>
</feature>
<dbReference type="PROSITE" id="PS51093">
    <property type="entry name" value="PTS_EIIA_TYPE_1"/>
    <property type="match status" value="1"/>
</dbReference>
<evidence type="ECO:0000256" key="6">
    <source>
        <dbReference type="ARBA" id="ARBA00022683"/>
    </source>
</evidence>
<dbReference type="FunFam" id="3.30.1360.60:FF:000001">
    <property type="entry name" value="PTS system glucose-specific IIBC component PtsG"/>
    <property type="match status" value="1"/>
</dbReference>
<evidence type="ECO:0000256" key="11">
    <source>
        <dbReference type="PROSITE-ProRule" id="PRU00421"/>
    </source>
</evidence>
<keyword evidence="2" id="KW-0813">Transport</keyword>
<dbReference type="InterPro" id="IPR013013">
    <property type="entry name" value="PTS_EIIC_1"/>
</dbReference>
<evidence type="ECO:0000256" key="3">
    <source>
        <dbReference type="ARBA" id="ARBA00022475"/>
    </source>
</evidence>
<evidence type="ECO:0000259" key="14">
    <source>
        <dbReference type="PROSITE" id="PS51098"/>
    </source>
</evidence>
<proteinExistence type="predicted"/>
<keyword evidence="9 12" id="KW-1133">Transmembrane helix</keyword>
<dbReference type="Pfam" id="PF02378">
    <property type="entry name" value="PTS_EIIC"/>
    <property type="match status" value="1"/>
</dbReference>
<feature type="domain" description="PTS EIIB type-1" evidence="14">
    <location>
        <begin position="8"/>
        <end position="90"/>
    </location>
</feature>
<dbReference type="SUPFAM" id="SSF55604">
    <property type="entry name" value="Glucose permease domain IIB"/>
    <property type="match status" value="1"/>
</dbReference>
<evidence type="ECO:0000256" key="2">
    <source>
        <dbReference type="ARBA" id="ARBA00022448"/>
    </source>
</evidence>
<keyword evidence="7 12" id="KW-0812">Transmembrane</keyword>
<dbReference type="PROSITE" id="PS51103">
    <property type="entry name" value="PTS_EIIC_TYPE_1"/>
    <property type="match status" value="1"/>
</dbReference>
<keyword evidence="3" id="KW-1003">Cell membrane</keyword>
<dbReference type="RefSeq" id="WP_190724095.1">
    <property type="nucleotide sequence ID" value="NZ_CP061539.1"/>
</dbReference>
<dbReference type="SUPFAM" id="SSF51261">
    <property type="entry name" value="Duplicated hybrid motif"/>
    <property type="match status" value="1"/>
</dbReference>
<dbReference type="EMBL" id="CP061539">
    <property type="protein sequence ID" value="QNV37149.1"/>
    <property type="molecule type" value="Genomic_DNA"/>
</dbReference>
<evidence type="ECO:0000259" key="15">
    <source>
        <dbReference type="PROSITE" id="PS51103"/>
    </source>
</evidence>
<dbReference type="GO" id="GO:0009401">
    <property type="term" value="P:phosphoenolpyruvate-dependent sugar phosphotransferase system"/>
    <property type="evidence" value="ECO:0007669"/>
    <property type="project" value="UniProtKB-KW"/>
</dbReference>
<dbReference type="Gene3D" id="2.70.70.10">
    <property type="entry name" value="Glucose Permease (Domain IIA)"/>
    <property type="match status" value="1"/>
</dbReference>
<dbReference type="NCBIfam" id="TIGR01995">
    <property type="entry name" value="PTS-II-ABC-beta"/>
    <property type="match status" value="1"/>
</dbReference>
<feature type="transmembrane region" description="Helical" evidence="12">
    <location>
        <begin position="324"/>
        <end position="345"/>
    </location>
</feature>
<organism evidence="16 17">
    <name type="scientific">Rothia terrae</name>
    <dbReference type="NCBI Taxonomy" id="396015"/>
    <lineage>
        <taxon>Bacteria</taxon>
        <taxon>Bacillati</taxon>
        <taxon>Actinomycetota</taxon>
        <taxon>Actinomycetes</taxon>
        <taxon>Micrococcales</taxon>
        <taxon>Micrococcaceae</taxon>
        <taxon>Rothia</taxon>
    </lineage>
</organism>
<dbReference type="InterPro" id="IPR001127">
    <property type="entry name" value="PTS_EIIA_1_perm"/>
</dbReference>
<keyword evidence="4 16" id="KW-0762">Sugar transport</keyword>
<dbReference type="Proteomes" id="UP000516404">
    <property type="component" value="Chromosome"/>
</dbReference>
<dbReference type="PROSITE" id="PS01035">
    <property type="entry name" value="PTS_EIIB_TYPE_1_CYS"/>
    <property type="match status" value="1"/>
</dbReference>
<keyword evidence="6" id="KW-0598">Phosphotransferase system</keyword>
<feature type="transmembrane region" description="Helical" evidence="12">
    <location>
        <begin position="203"/>
        <end position="226"/>
    </location>
</feature>
<evidence type="ECO:0000256" key="9">
    <source>
        <dbReference type="ARBA" id="ARBA00022989"/>
    </source>
</evidence>
<evidence type="ECO:0000256" key="1">
    <source>
        <dbReference type="ARBA" id="ARBA00004651"/>
    </source>
</evidence>
<evidence type="ECO:0000259" key="13">
    <source>
        <dbReference type="PROSITE" id="PS51093"/>
    </source>
</evidence>